<accession>A0A4V1G3K1</accession>
<evidence type="ECO:0000256" key="1">
    <source>
        <dbReference type="SAM" id="Coils"/>
    </source>
</evidence>
<keyword evidence="3" id="KW-1185">Reference proteome</keyword>
<sequence length="561" mass="65507">MKGEITDKYVHELLERLKVEPNVVKDCSIFENNERHWKAVITTLDDSKLFTEFSMYTYSGVKQFTVKLEPQKVSNEFDKNLYDLKIHLKDVVRSEWEDCVWLEDEQSTAFAEELYGEIYRTENSLRQFINMVMVRTFGTSWWDNYIPQKLKDKYDSRHVAYKRIAESFKNVSDHLISIDTDDLIDLMTHVLKKWEPQHDKEIEKALEKTNLGQKELNQIIDKLRKQLVAEINLWDKIFEKYFGDGFVETWIEFSKNRNHVAHNKLLDLSAHEKIKKSIAIVASTIYSAKNKFELEHLSEEELEEIHAEFAEYEEEESELARQREIEFMEEEAGVKIKDEDAIFEEFNEHISNFVTSIADSIYFRNDINVKTEDLNRSEVTQGIILIESKINDSSLKVVTNIDIDDSAGQTSIVSLSLIVDGNEISTCELSYDNGDAKWNDDLGYYLPLVNNKLHIDYLGDFEKEILEKFEETFPNLVLEVESRKYEVVKNGGAEPVADFHCEECDEPLVSIDESLCDVGKCVNCGYEHSLEECLRCEQLYNSNVEGQNNFCDSCYEYLDRE</sequence>
<dbReference type="EMBL" id="CP040396">
    <property type="protein sequence ID" value="QCT01474.1"/>
    <property type="molecule type" value="Genomic_DNA"/>
</dbReference>
<dbReference type="AlphaFoldDB" id="A0A4V1G3K1"/>
<dbReference type="Proteomes" id="UP000300879">
    <property type="component" value="Chromosome"/>
</dbReference>
<name>A0A4V1G3K1_9BACL</name>
<keyword evidence="1" id="KW-0175">Coiled coil</keyword>
<evidence type="ECO:0000313" key="2">
    <source>
        <dbReference type="EMBL" id="QCT01474.1"/>
    </source>
</evidence>
<protein>
    <recommendedName>
        <fullName evidence="4">Apea-like HEPN domain-containing protein</fullName>
    </recommendedName>
</protein>
<evidence type="ECO:0000313" key="3">
    <source>
        <dbReference type="Proteomes" id="UP000300879"/>
    </source>
</evidence>
<proteinExistence type="predicted"/>
<evidence type="ECO:0008006" key="4">
    <source>
        <dbReference type="Google" id="ProtNLM"/>
    </source>
</evidence>
<feature type="coiled-coil region" evidence="1">
    <location>
        <begin position="295"/>
        <end position="322"/>
    </location>
</feature>
<reference evidence="2 3" key="1">
    <citation type="submission" date="2019-05" db="EMBL/GenBank/DDBJ databases">
        <authorList>
            <person name="Chen C."/>
        </authorList>
    </citation>
    <scope>NUCLEOTIDE SEQUENCE [LARGE SCALE GENOMIC DNA]</scope>
    <source>
        <strain evidence="2 3">HB172198</strain>
    </source>
</reference>
<dbReference type="KEGG" id="palo:E6C60_0753"/>
<organism evidence="2 3">
    <name type="scientific">Paenibacillus algicola</name>
    <dbReference type="NCBI Taxonomy" id="2565926"/>
    <lineage>
        <taxon>Bacteria</taxon>
        <taxon>Bacillati</taxon>
        <taxon>Bacillota</taxon>
        <taxon>Bacilli</taxon>
        <taxon>Bacillales</taxon>
        <taxon>Paenibacillaceae</taxon>
        <taxon>Paenibacillus</taxon>
    </lineage>
</organism>
<gene>
    <name evidence="2" type="ORF">E6C60_0753</name>
</gene>